<evidence type="ECO:0000313" key="1">
    <source>
        <dbReference type="EMBL" id="KAK8958614.1"/>
    </source>
</evidence>
<name>A0ABR2M4K0_9ASPA</name>
<accession>A0ABR2M4K0</accession>
<dbReference type="EMBL" id="JBBWWR010000012">
    <property type="protein sequence ID" value="KAK8958614.1"/>
    <property type="molecule type" value="Genomic_DNA"/>
</dbReference>
<keyword evidence="2" id="KW-1185">Reference proteome</keyword>
<proteinExistence type="predicted"/>
<gene>
    <name evidence="1" type="ORF">KSP40_PGU003681</name>
</gene>
<reference evidence="1 2" key="1">
    <citation type="journal article" date="2022" name="Nat. Plants">
        <title>Genomes of leafy and leafless Platanthera orchids illuminate the evolution of mycoheterotrophy.</title>
        <authorList>
            <person name="Li M.H."/>
            <person name="Liu K.W."/>
            <person name="Li Z."/>
            <person name="Lu H.C."/>
            <person name="Ye Q.L."/>
            <person name="Zhang D."/>
            <person name="Wang J.Y."/>
            <person name="Li Y.F."/>
            <person name="Zhong Z.M."/>
            <person name="Liu X."/>
            <person name="Yu X."/>
            <person name="Liu D.K."/>
            <person name="Tu X.D."/>
            <person name="Liu B."/>
            <person name="Hao Y."/>
            <person name="Liao X.Y."/>
            <person name="Jiang Y.T."/>
            <person name="Sun W.H."/>
            <person name="Chen J."/>
            <person name="Chen Y.Q."/>
            <person name="Ai Y."/>
            <person name="Zhai J.W."/>
            <person name="Wu S.S."/>
            <person name="Zhou Z."/>
            <person name="Hsiao Y.Y."/>
            <person name="Wu W.L."/>
            <person name="Chen Y.Y."/>
            <person name="Lin Y.F."/>
            <person name="Hsu J.L."/>
            <person name="Li C.Y."/>
            <person name="Wang Z.W."/>
            <person name="Zhao X."/>
            <person name="Zhong W.Y."/>
            <person name="Ma X.K."/>
            <person name="Ma L."/>
            <person name="Huang J."/>
            <person name="Chen G.Z."/>
            <person name="Huang M.Z."/>
            <person name="Huang L."/>
            <person name="Peng D.H."/>
            <person name="Luo Y.B."/>
            <person name="Zou S.Q."/>
            <person name="Chen S.P."/>
            <person name="Lan S."/>
            <person name="Tsai W.C."/>
            <person name="Van de Peer Y."/>
            <person name="Liu Z.J."/>
        </authorList>
    </citation>
    <scope>NUCLEOTIDE SEQUENCE [LARGE SCALE GENOMIC DNA]</scope>
    <source>
        <strain evidence="1">Lor288</strain>
    </source>
</reference>
<comment type="caution">
    <text evidence="1">The sequence shown here is derived from an EMBL/GenBank/DDBJ whole genome shotgun (WGS) entry which is preliminary data.</text>
</comment>
<protein>
    <submittedName>
        <fullName evidence="1">Uncharacterized protein</fullName>
    </submittedName>
</protein>
<evidence type="ECO:0000313" key="2">
    <source>
        <dbReference type="Proteomes" id="UP001412067"/>
    </source>
</evidence>
<sequence>MSVVAATTHEFTDFQSNAAHRHPSPCLLLLEVCCPPSQILHHLLPPRQHQAFLHLLVPRRPFLALHLPRPQLPFGRHHRICPLCRRRLRIRPSIPNSYFGNHIQAVFNDTSIDALLTTPPQFDVGLL</sequence>
<dbReference type="Proteomes" id="UP001412067">
    <property type="component" value="Unassembled WGS sequence"/>
</dbReference>
<organism evidence="1 2">
    <name type="scientific">Platanthera guangdongensis</name>
    <dbReference type="NCBI Taxonomy" id="2320717"/>
    <lineage>
        <taxon>Eukaryota</taxon>
        <taxon>Viridiplantae</taxon>
        <taxon>Streptophyta</taxon>
        <taxon>Embryophyta</taxon>
        <taxon>Tracheophyta</taxon>
        <taxon>Spermatophyta</taxon>
        <taxon>Magnoliopsida</taxon>
        <taxon>Liliopsida</taxon>
        <taxon>Asparagales</taxon>
        <taxon>Orchidaceae</taxon>
        <taxon>Orchidoideae</taxon>
        <taxon>Orchideae</taxon>
        <taxon>Orchidinae</taxon>
        <taxon>Platanthera</taxon>
    </lineage>
</organism>